<dbReference type="EMBL" id="QNBE01000030">
    <property type="protein sequence ID" value="RKX70702.1"/>
    <property type="molecule type" value="Genomic_DNA"/>
</dbReference>
<keyword evidence="4" id="KW-0411">Iron-sulfur</keyword>
<evidence type="ECO:0000313" key="6">
    <source>
        <dbReference type="EMBL" id="RKX70702.1"/>
    </source>
</evidence>
<evidence type="ECO:0000256" key="4">
    <source>
        <dbReference type="ARBA" id="ARBA00023014"/>
    </source>
</evidence>
<dbReference type="SFLD" id="SFLDG01067">
    <property type="entry name" value="SPASM/twitch_domain_containing"/>
    <property type="match status" value="1"/>
</dbReference>
<feature type="domain" description="Radical SAM core" evidence="5">
    <location>
        <begin position="15"/>
        <end position="226"/>
    </location>
</feature>
<dbReference type="GO" id="GO:0046872">
    <property type="term" value="F:metal ion binding"/>
    <property type="evidence" value="ECO:0007669"/>
    <property type="project" value="UniProtKB-KW"/>
</dbReference>
<comment type="caution">
    <text evidence="6">The sequence shown here is derived from an EMBL/GenBank/DDBJ whole genome shotgun (WGS) entry which is preliminary data.</text>
</comment>
<dbReference type="GO" id="GO:0051536">
    <property type="term" value="F:iron-sulfur cluster binding"/>
    <property type="evidence" value="ECO:0007669"/>
    <property type="project" value="UniProtKB-KW"/>
</dbReference>
<organism evidence="6 7">
    <name type="scientific">candidate division WOR-3 bacterium</name>
    <dbReference type="NCBI Taxonomy" id="2052148"/>
    <lineage>
        <taxon>Bacteria</taxon>
        <taxon>Bacteria division WOR-3</taxon>
    </lineage>
</organism>
<proteinExistence type="predicted"/>
<evidence type="ECO:0000256" key="1">
    <source>
        <dbReference type="ARBA" id="ARBA00022691"/>
    </source>
</evidence>
<dbReference type="SFLD" id="SFLDS00029">
    <property type="entry name" value="Radical_SAM"/>
    <property type="match status" value="1"/>
</dbReference>
<gene>
    <name evidence="6" type="ORF">DRP53_04150</name>
</gene>
<dbReference type="GO" id="GO:0003824">
    <property type="term" value="F:catalytic activity"/>
    <property type="evidence" value="ECO:0007669"/>
    <property type="project" value="InterPro"/>
</dbReference>
<keyword evidence="1" id="KW-0949">S-adenosyl-L-methionine</keyword>
<name>A0A660SJI5_UNCW3</name>
<evidence type="ECO:0000256" key="2">
    <source>
        <dbReference type="ARBA" id="ARBA00022723"/>
    </source>
</evidence>
<dbReference type="Gene3D" id="3.20.20.70">
    <property type="entry name" value="Aldolase class I"/>
    <property type="match status" value="1"/>
</dbReference>
<dbReference type="PANTHER" id="PTHR11228:SF7">
    <property type="entry name" value="PQQA PEPTIDE CYCLASE"/>
    <property type="match status" value="1"/>
</dbReference>
<dbReference type="InterPro" id="IPR013785">
    <property type="entry name" value="Aldolase_TIM"/>
</dbReference>
<dbReference type="InterPro" id="IPR023885">
    <property type="entry name" value="4Fe4S-binding_SPASM_dom"/>
</dbReference>
<dbReference type="InterPro" id="IPR058240">
    <property type="entry name" value="rSAM_sf"/>
</dbReference>
<accession>A0A660SJI5</accession>
<dbReference type="PROSITE" id="PS51918">
    <property type="entry name" value="RADICAL_SAM"/>
    <property type="match status" value="1"/>
</dbReference>
<dbReference type="CDD" id="cd01335">
    <property type="entry name" value="Radical_SAM"/>
    <property type="match status" value="1"/>
</dbReference>
<reference evidence="6 7" key="1">
    <citation type="submission" date="2018-06" db="EMBL/GenBank/DDBJ databases">
        <title>Extensive metabolic versatility and redundancy in microbially diverse, dynamic hydrothermal sediments.</title>
        <authorList>
            <person name="Dombrowski N."/>
            <person name="Teske A."/>
            <person name="Baker B.J."/>
        </authorList>
    </citation>
    <scope>NUCLEOTIDE SEQUENCE [LARGE SCALE GENOMIC DNA]</scope>
    <source>
        <strain evidence="6">B36_G15</strain>
    </source>
</reference>
<dbReference type="AlphaFoldDB" id="A0A660SJI5"/>
<evidence type="ECO:0000313" key="7">
    <source>
        <dbReference type="Proteomes" id="UP000268469"/>
    </source>
</evidence>
<dbReference type="Pfam" id="PF04055">
    <property type="entry name" value="Radical_SAM"/>
    <property type="match status" value="1"/>
</dbReference>
<dbReference type="SUPFAM" id="SSF102114">
    <property type="entry name" value="Radical SAM enzymes"/>
    <property type="match status" value="1"/>
</dbReference>
<dbReference type="Proteomes" id="UP000268469">
    <property type="component" value="Unassembled WGS sequence"/>
</dbReference>
<dbReference type="CDD" id="cd21109">
    <property type="entry name" value="SPASM"/>
    <property type="match status" value="1"/>
</dbReference>
<evidence type="ECO:0000256" key="3">
    <source>
        <dbReference type="ARBA" id="ARBA00023004"/>
    </source>
</evidence>
<protein>
    <recommendedName>
        <fullName evidence="5">Radical SAM core domain-containing protein</fullName>
    </recommendedName>
</protein>
<dbReference type="InterPro" id="IPR050377">
    <property type="entry name" value="Radical_SAM_PqqE_MftC-like"/>
</dbReference>
<evidence type="ECO:0000259" key="5">
    <source>
        <dbReference type="PROSITE" id="PS51918"/>
    </source>
</evidence>
<dbReference type="InterPro" id="IPR007197">
    <property type="entry name" value="rSAM"/>
</dbReference>
<dbReference type="Pfam" id="PF13186">
    <property type="entry name" value="SPASM"/>
    <property type="match status" value="1"/>
</dbReference>
<keyword evidence="2" id="KW-0479">Metal-binding</keyword>
<sequence>MTIRNFLSAVRAMFFPHPIFLFHKPTERCDCRCRFCDFWKKMPNKNDVLPTNLILSFLNQARLAGFTTYVLWGGEPLLVEDLPVWLAHAKRIGLGTMFCTSGRKLLDRAEEVAPHTDRLIISIEAIGKRHDELRGVPGLFDLVVKGLERFISRSHGEIIIWSHINRENRDEVESIAKFAQEFGVKVEFFPTTEYSGYNEPMILNRKEREEVFTRIIQLKKEGYPINNTWYALELMRSSRRFRCNIPLLSIQVYPDGEIYPCEVRMVPDLRSYGNIAEVDLNTLFASSRFQKEASRLSSCNNCLLPCVAHLADNLPLQGIRKVVGGILRINLTFC</sequence>
<dbReference type="PANTHER" id="PTHR11228">
    <property type="entry name" value="RADICAL SAM DOMAIN PROTEIN"/>
    <property type="match status" value="1"/>
</dbReference>
<keyword evidence="3" id="KW-0408">Iron</keyword>